<proteinExistence type="predicted"/>
<dbReference type="InterPro" id="IPR036388">
    <property type="entry name" value="WH-like_DNA-bd_sf"/>
</dbReference>
<evidence type="ECO:0000313" key="3">
    <source>
        <dbReference type="Proteomes" id="UP001169764"/>
    </source>
</evidence>
<keyword evidence="3" id="KW-1185">Reference proteome</keyword>
<feature type="domain" description="HTH marR-type" evidence="1">
    <location>
        <begin position="232"/>
        <end position="283"/>
    </location>
</feature>
<dbReference type="Pfam" id="PF13463">
    <property type="entry name" value="HTH_27"/>
    <property type="match status" value="1"/>
</dbReference>
<protein>
    <submittedName>
        <fullName evidence="2">Winged helix DNA-binding protein</fullName>
    </submittedName>
</protein>
<comment type="caution">
    <text evidence="2">The sequence shown here is derived from an EMBL/GenBank/DDBJ whole genome shotgun (WGS) entry which is preliminary data.</text>
</comment>
<dbReference type="Proteomes" id="UP001169764">
    <property type="component" value="Unassembled WGS sequence"/>
</dbReference>
<accession>A0ABT8Y5A8</accession>
<reference evidence="2" key="1">
    <citation type="submission" date="2023-07" db="EMBL/GenBank/DDBJ databases">
        <authorList>
            <person name="Kim M."/>
        </authorList>
    </citation>
    <scope>NUCLEOTIDE SEQUENCE</scope>
    <source>
        <strain evidence="2">BIUV-7</strain>
    </source>
</reference>
<dbReference type="SUPFAM" id="SSF46785">
    <property type="entry name" value="Winged helix' DNA-binding domain"/>
    <property type="match status" value="1"/>
</dbReference>
<evidence type="ECO:0000259" key="1">
    <source>
        <dbReference type="Pfam" id="PF13463"/>
    </source>
</evidence>
<dbReference type="Gene3D" id="1.10.10.10">
    <property type="entry name" value="Winged helix-like DNA-binding domain superfamily/Winged helix DNA-binding domain"/>
    <property type="match status" value="1"/>
</dbReference>
<dbReference type="InterPro" id="IPR000835">
    <property type="entry name" value="HTH_MarR-typ"/>
</dbReference>
<gene>
    <name evidence="2" type="ORF">Q4F19_03850</name>
</gene>
<sequence length="303" mass="32211">MPVGLADSYRSSPSILLFADSPAGFSEQERAISGLDGRIAGSGPVGSALARIDEACDIGVVVVDASRDDPALDRLLDRLDLAARDDRFMSLVTVTPDLIDLAAARCPHPHVVLQCGASEVERVAALALALAGAARVPQLAGELGHARLKQLSEEVGRIAQTLAALSESDALARPLRRAQPDDDGSAFPDASAAMIRGYIRARRLREHYFSAELFADPAWDMLLDLMAARIEGRTVAVSSLCIAAAVPATTGLRWIKTLTDEGLFVRVDDPQDGRRVFIELSETAAAGMTAYFHALQRAGLTGI</sequence>
<name>A0ABT8Y5A8_9SPHN</name>
<dbReference type="EMBL" id="JAUOTP010000002">
    <property type="protein sequence ID" value="MDO6413509.1"/>
    <property type="molecule type" value="Genomic_DNA"/>
</dbReference>
<evidence type="ECO:0000313" key="2">
    <source>
        <dbReference type="EMBL" id="MDO6413509.1"/>
    </source>
</evidence>
<keyword evidence="2" id="KW-0238">DNA-binding</keyword>
<dbReference type="RefSeq" id="WP_303540986.1">
    <property type="nucleotide sequence ID" value="NZ_JAUOTP010000002.1"/>
</dbReference>
<dbReference type="GO" id="GO:0003677">
    <property type="term" value="F:DNA binding"/>
    <property type="evidence" value="ECO:0007669"/>
    <property type="project" value="UniProtKB-KW"/>
</dbReference>
<dbReference type="InterPro" id="IPR036390">
    <property type="entry name" value="WH_DNA-bd_sf"/>
</dbReference>
<organism evidence="2 3">
    <name type="scientific">Sphingomonas natans</name>
    <dbReference type="NCBI Taxonomy" id="3063330"/>
    <lineage>
        <taxon>Bacteria</taxon>
        <taxon>Pseudomonadati</taxon>
        <taxon>Pseudomonadota</taxon>
        <taxon>Alphaproteobacteria</taxon>
        <taxon>Sphingomonadales</taxon>
        <taxon>Sphingomonadaceae</taxon>
        <taxon>Sphingomonas</taxon>
    </lineage>
</organism>